<evidence type="ECO:0000313" key="2">
    <source>
        <dbReference type="Proteomes" id="UP001432027"/>
    </source>
</evidence>
<dbReference type="Proteomes" id="UP001432027">
    <property type="component" value="Unassembled WGS sequence"/>
</dbReference>
<protein>
    <submittedName>
        <fullName evidence="1">Uncharacterized protein</fullName>
    </submittedName>
</protein>
<evidence type="ECO:0000313" key="1">
    <source>
        <dbReference type="EMBL" id="GMT01953.1"/>
    </source>
</evidence>
<dbReference type="EMBL" id="BTSX01000005">
    <property type="protein sequence ID" value="GMT01953.1"/>
    <property type="molecule type" value="Genomic_DNA"/>
</dbReference>
<organism evidence="1 2">
    <name type="scientific">Pristionchus entomophagus</name>
    <dbReference type="NCBI Taxonomy" id="358040"/>
    <lineage>
        <taxon>Eukaryota</taxon>
        <taxon>Metazoa</taxon>
        <taxon>Ecdysozoa</taxon>
        <taxon>Nematoda</taxon>
        <taxon>Chromadorea</taxon>
        <taxon>Rhabditida</taxon>
        <taxon>Rhabditina</taxon>
        <taxon>Diplogasteromorpha</taxon>
        <taxon>Diplogasteroidea</taxon>
        <taxon>Neodiplogasteridae</taxon>
        <taxon>Pristionchus</taxon>
    </lineage>
</organism>
<name>A0AAV5U5P3_9BILA</name>
<feature type="non-terminal residue" evidence="1">
    <location>
        <position position="242"/>
    </location>
</feature>
<gene>
    <name evidence="1" type="ORF">PENTCL1PPCAC_24127</name>
</gene>
<sequence length="242" mass="25869">AAVQLGHHRVRPLVVRKLQEREALVLAALLVRVRALEDGTADLREVAAHLLLAQRRRDLVDGDATLDSGFRVVLLLLPFDASSPCGLTCSLVNDGRLCYGRSAEAHERSGRSAACDGDGRAAVDGRHGDTASHPYLPAVLGCTLSPAAADVVGGTADSLVSLPDHLLQHNSEGTREMEEGDAVPRVNHLSLRLADRCVQRAHLLEATRAEIGVDDGAQRAVHAVMPFMRPFMRSVHAVGVAE</sequence>
<dbReference type="AlphaFoldDB" id="A0AAV5U5P3"/>
<accession>A0AAV5U5P3</accession>
<comment type="caution">
    <text evidence="1">The sequence shown here is derived from an EMBL/GenBank/DDBJ whole genome shotgun (WGS) entry which is preliminary data.</text>
</comment>
<feature type="non-terminal residue" evidence="1">
    <location>
        <position position="1"/>
    </location>
</feature>
<proteinExistence type="predicted"/>
<reference evidence="1" key="1">
    <citation type="submission" date="2023-10" db="EMBL/GenBank/DDBJ databases">
        <title>Genome assembly of Pristionchus species.</title>
        <authorList>
            <person name="Yoshida K."/>
            <person name="Sommer R.J."/>
        </authorList>
    </citation>
    <scope>NUCLEOTIDE SEQUENCE</scope>
    <source>
        <strain evidence="1">RS0144</strain>
    </source>
</reference>
<keyword evidence="2" id="KW-1185">Reference proteome</keyword>